<proteinExistence type="predicted"/>
<feature type="transmembrane region" description="Helical" evidence="1">
    <location>
        <begin position="59"/>
        <end position="82"/>
    </location>
</feature>
<feature type="transmembrane region" description="Helical" evidence="1">
    <location>
        <begin position="171"/>
        <end position="190"/>
    </location>
</feature>
<name>A0A2G9YAR4_9BACT</name>
<dbReference type="InterPro" id="IPR030802">
    <property type="entry name" value="Permease_MalE"/>
</dbReference>
<dbReference type="GO" id="GO:0005548">
    <property type="term" value="F:phospholipid transporter activity"/>
    <property type="evidence" value="ECO:0007669"/>
    <property type="project" value="TreeGrafter"/>
</dbReference>
<dbReference type="Proteomes" id="UP000230392">
    <property type="component" value="Unassembled WGS sequence"/>
</dbReference>
<dbReference type="PANTHER" id="PTHR30188">
    <property type="entry name" value="ABC TRANSPORTER PERMEASE PROTEIN-RELATED"/>
    <property type="match status" value="1"/>
</dbReference>
<feature type="transmembrane region" description="Helical" evidence="1">
    <location>
        <begin position="145"/>
        <end position="165"/>
    </location>
</feature>
<keyword evidence="1" id="KW-0472">Membrane</keyword>
<feature type="transmembrane region" description="Helical" evidence="1">
    <location>
        <begin position="202"/>
        <end position="219"/>
    </location>
</feature>
<dbReference type="PANTHER" id="PTHR30188:SF4">
    <property type="entry name" value="PROTEIN TRIGALACTOSYLDIACYLGLYCEROL 1, CHLOROPLASTIC"/>
    <property type="match status" value="1"/>
</dbReference>
<comment type="caution">
    <text evidence="2">The sequence shown here is derived from an EMBL/GenBank/DDBJ whole genome shotgun (WGS) entry which is preliminary data.</text>
</comment>
<gene>
    <name evidence="2" type="ORF">COX46_02960</name>
</gene>
<dbReference type="EMBL" id="PCRF01000143">
    <property type="protein sequence ID" value="PIP16319.1"/>
    <property type="molecule type" value="Genomic_DNA"/>
</dbReference>
<dbReference type="Pfam" id="PF02405">
    <property type="entry name" value="MlaE"/>
    <property type="match status" value="1"/>
</dbReference>
<organism evidence="2 3">
    <name type="scientific">bacterium (Candidatus Ratteibacteria) CG23_combo_of_CG06-09_8_20_14_all_48_7</name>
    <dbReference type="NCBI Taxonomy" id="2014292"/>
    <lineage>
        <taxon>Bacteria</taxon>
        <taxon>Candidatus Ratteibacteria</taxon>
    </lineage>
</organism>
<protein>
    <submittedName>
        <fullName evidence="2">ABC transporter permease</fullName>
    </submittedName>
</protein>
<keyword evidence="1" id="KW-0812">Transmembrane</keyword>
<evidence type="ECO:0000256" key="1">
    <source>
        <dbReference type="SAM" id="Phobius"/>
    </source>
</evidence>
<feature type="transmembrane region" description="Helical" evidence="1">
    <location>
        <begin position="16"/>
        <end position="38"/>
    </location>
</feature>
<sequence>MPQDKRGIIGIIGHRVLAFTHFLGSFVLVLSRVLKALFTGRIRGEPFWQECEIFGNRSFWTVAVISFFMGMVIAMEAATPLKLSGAEFYVSTVVTLTAVREFGPVLVAFLLCGRVGAAIAAEIATMKITEQIDALETLAVDPVEYLVVPKFLAGLVMFPVLTILADALQILGGYVIGTTTLNLSTGLFLFQAFRFVTFKDIVVGLLKAVVFGMIVVVVSSREGFFAESGAKGVGRATTLAVVISLFMVILADLVVTALFYFI</sequence>
<dbReference type="GO" id="GO:0043190">
    <property type="term" value="C:ATP-binding cassette (ABC) transporter complex"/>
    <property type="evidence" value="ECO:0007669"/>
    <property type="project" value="InterPro"/>
</dbReference>
<reference evidence="2 3" key="1">
    <citation type="submission" date="2017-09" db="EMBL/GenBank/DDBJ databases">
        <title>Depth-based differentiation of microbial function through sediment-hosted aquifers and enrichment of novel symbionts in the deep terrestrial subsurface.</title>
        <authorList>
            <person name="Probst A.J."/>
            <person name="Ladd B."/>
            <person name="Jarett J.K."/>
            <person name="Geller-Mcgrath D.E."/>
            <person name="Sieber C.M."/>
            <person name="Emerson J.B."/>
            <person name="Anantharaman K."/>
            <person name="Thomas B.C."/>
            <person name="Malmstrom R."/>
            <person name="Stieglmeier M."/>
            <person name="Klingl A."/>
            <person name="Woyke T."/>
            <person name="Ryan C.M."/>
            <person name="Banfield J.F."/>
        </authorList>
    </citation>
    <scope>NUCLEOTIDE SEQUENCE [LARGE SCALE GENOMIC DNA]</scope>
    <source>
        <strain evidence="2">CG23_combo_of_CG06-09_8_20_14_all_48_7</strain>
    </source>
</reference>
<evidence type="ECO:0000313" key="2">
    <source>
        <dbReference type="EMBL" id="PIP16319.1"/>
    </source>
</evidence>
<feature type="transmembrane region" description="Helical" evidence="1">
    <location>
        <begin position="102"/>
        <end position="124"/>
    </location>
</feature>
<accession>A0A2G9YAR4</accession>
<keyword evidence="1" id="KW-1133">Transmembrane helix</keyword>
<dbReference type="AlphaFoldDB" id="A0A2G9YAR4"/>
<evidence type="ECO:0000313" key="3">
    <source>
        <dbReference type="Proteomes" id="UP000230392"/>
    </source>
</evidence>
<feature type="transmembrane region" description="Helical" evidence="1">
    <location>
        <begin position="239"/>
        <end position="261"/>
    </location>
</feature>